<dbReference type="AlphaFoldDB" id="A0A0S7BUQ3"/>
<gene>
    <name evidence="4" type="ORF">ATC1_13962</name>
</gene>
<keyword evidence="2" id="KW-0472">Membrane</keyword>
<dbReference type="PANTHER" id="PTHR46558:SF4">
    <property type="entry name" value="DNA-BIDING PHAGE PROTEIN"/>
    <property type="match status" value="1"/>
</dbReference>
<keyword evidence="2" id="KW-1133">Transmembrane helix</keyword>
<dbReference type="Proteomes" id="UP000053370">
    <property type="component" value="Unassembled WGS sequence"/>
</dbReference>
<dbReference type="SMART" id="SM00530">
    <property type="entry name" value="HTH_XRE"/>
    <property type="match status" value="1"/>
</dbReference>
<accession>A0A0S7BUQ3</accession>
<keyword evidence="1" id="KW-0238">DNA-binding</keyword>
<proteinExistence type="predicted"/>
<evidence type="ECO:0000256" key="1">
    <source>
        <dbReference type="ARBA" id="ARBA00023125"/>
    </source>
</evidence>
<dbReference type="InterPro" id="IPR001387">
    <property type="entry name" value="Cro/C1-type_HTH"/>
</dbReference>
<protein>
    <submittedName>
        <fullName evidence="4">Protein containing helix-turn-helix domain</fullName>
    </submittedName>
</protein>
<dbReference type="Pfam" id="PF01381">
    <property type="entry name" value="HTH_3"/>
    <property type="match status" value="1"/>
</dbReference>
<keyword evidence="5" id="KW-1185">Reference proteome</keyword>
<name>A0A0S7BUQ3_9CHLR</name>
<feature type="transmembrane region" description="Helical" evidence="2">
    <location>
        <begin position="99"/>
        <end position="118"/>
    </location>
</feature>
<feature type="domain" description="HTH cro/C1-type" evidence="3">
    <location>
        <begin position="21"/>
        <end position="75"/>
    </location>
</feature>
<keyword evidence="2" id="KW-0812">Transmembrane</keyword>
<organism evidence="4">
    <name type="scientific">Flexilinea flocculi</name>
    <dbReference type="NCBI Taxonomy" id="1678840"/>
    <lineage>
        <taxon>Bacteria</taxon>
        <taxon>Bacillati</taxon>
        <taxon>Chloroflexota</taxon>
        <taxon>Anaerolineae</taxon>
        <taxon>Anaerolineales</taxon>
        <taxon>Anaerolineaceae</taxon>
        <taxon>Flexilinea</taxon>
    </lineage>
</organism>
<evidence type="ECO:0000313" key="4">
    <source>
        <dbReference type="EMBL" id="GAP40980.1"/>
    </source>
</evidence>
<feature type="transmembrane region" description="Helical" evidence="2">
    <location>
        <begin position="173"/>
        <end position="189"/>
    </location>
</feature>
<evidence type="ECO:0000256" key="2">
    <source>
        <dbReference type="SAM" id="Phobius"/>
    </source>
</evidence>
<dbReference type="GO" id="GO:0003677">
    <property type="term" value="F:DNA binding"/>
    <property type="evidence" value="ECO:0007669"/>
    <property type="project" value="UniProtKB-KW"/>
</dbReference>
<feature type="transmembrane region" description="Helical" evidence="2">
    <location>
        <begin position="138"/>
        <end position="161"/>
    </location>
</feature>
<feature type="transmembrane region" description="Helical" evidence="2">
    <location>
        <begin position="195"/>
        <end position="212"/>
    </location>
</feature>
<reference evidence="4" key="1">
    <citation type="journal article" date="2015" name="Genome Announc.">
        <title>Draft Genome Sequence of Anaerolineae Strain TC1, a Novel Isolate from a Methanogenic Wastewater Treatment System.</title>
        <authorList>
            <person name="Matsuura N."/>
            <person name="Tourlousse D.M."/>
            <person name="Sun L."/>
            <person name="Toyonaga M."/>
            <person name="Kuroda K."/>
            <person name="Ohashi A."/>
            <person name="Cruz R."/>
            <person name="Yamaguchi T."/>
            <person name="Sekiguchi Y."/>
        </authorList>
    </citation>
    <scope>NUCLEOTIDE SEQUENCE [LARGE SCALE GENOMIC DNA]</scope>
    <source>
        <strain evidence="4">TC1</strain>
    </source>
</reference>
<dbReference type="PROSITE" id="PS50943">
    <property type="entry name" value="HTH_CROC1"/>
    <property type="match status" value="1"/>
</dbReference>
<dbReference type="STRING" id="1678840.ATC1_13962"/>
<dbReference type="EMBL" id="DF968181">
    <property type="protein sequence ID" value="GAP40980.1"/>
    <property type="molecule type" value="Genomic_DNA"/>
</dbReference>
<dbReference type="InterPro" id="IPR010982">
    <property type="entry name" value="Lambda_DNA-bd_dom_sf"/>
</dbReference>
<dbReference type="PANTHER" id="PTHR46558">
    <property type="entry name" value="TRACRIPTIONAL REGULATORY PROTEIN-RELATED-RELATED"/>
    <property type="match status" value="1"/>
</dbReference>
<dbReference type="Gene3D" id="1.10.260.40">
    <property type="entry name" value="lambda repressor-like DNA-binding domains"/>
    <property type="match status" value="1"/>
</dbReference>
<dbReference type="PATRIC" id="fig|1678840.3.peg.2358"/>
<sequence>MFGVYELKRQADLRMEFNEKLQLLRKQKGLTQEELAEQLFVSRTAVSKWESNRGLPNIDSLKAISKLFSITIDELLSGDEILLAAEQEKNENARSLRTILYGLFDVMNLVFFFIPLFGEQNGDFIESVSLFAMKSLESYMLVAYVVIFGITSVFGIVEILLQDCQNYFWKKNHPFFSMALTIAATLLFILSQEPYIAFFQFWLLIIKGFLYMKQP</sequence>
<evidence type="ECO:0000313" key="5">
    <source>
        <dbReference type="Proteomes" id="UP000053370"/>
    </source>
</evidence>
<dbReference type="CDD" id="cd00093">
    <property type="entry name" value="HTH_XRE"/>
    <property type="match status" value="1"/>
</dbReference>
<dbReference type="SUPFAM" id="SSF47413">
    <property type="entry name" value="lambda repressor-like DNA-binding domains"/>
    <property type="match status" value="1"/>
</dbReference>
<evidence type="ECO:0000259" key="3">
    <source>
        <dbReference type="PROSITE" id="PS50943"/>
    </source>
</evidence>